<protein>
    <submittedName>
        <fullName evidence="2">Uncharacterized protein</fullName>
    </submittedName>
</protein>
<evidence type="ECO:0000313" key="3">
    <source>
        <dbReference type="Proteomes" id="UP001154282"/>
    </source>
</evidence>
<keyword evidence="3" id="KW-1185">Reference proteome</keyword>
<comment type="caution">
    <text evidence="2">The sequence shown here is derived from an EMBL/GenBank/DDBJ whole genome shotgun (WGS) entry which is preliminary data.</text>
</comment>
<feature type="non-terminal residue" evidence="2">
    <location>
        <position position="85"/>
    </location>
</feature>
<evidence type="ECO:0000256" key="1">
    <source>
        <dbReference type="SAM" id="MobiDB-lite"/>
    </source>
</evidence>
<dbReference type="Proteomes" id="UP001154282">
    <property type="component" value="Unassembled WGS sequence"/>
</dbReference>
<reference evidence="2" key="1">
    <citation type="submission" date="2022-08" db="EMBL/GenBank/DDBJ databases">
        <authorList>
            <person name="Gutierrez-Valencia J."/>
        </authorList>
    </citation>
    <scope>NUCLEOTIDE SEQUENCE</scope>
</reference>
<gene>
    <name evidence="2" type="ORF">LITE_LOCUS21999</name>
</gene>
<name>A0AAV0L3T2_9ROSI</name>
<dbReference type="EMBL" id="CAMGYJ010000006">
    <property type="protein sequence ID" value="CAI0429140.1"/>
    <property type="molecule type" value="Genomic_DNA"/>
</dbReference>
<proteinExistence type="predicted"/>
<sequence length="85" mass="9339">MEGENMQEEFSFVPSSEINSDPPKVKNKRGITTCNAVVLATQDGKKLEVYFPNTGTEAVGKNARHLVSFCGVLIKKHAKLSATNW</sequence>
<evidence type="ECO:0000313" key="2">
    <source>
        <dbReference type="EMBL" id="CAI0429140.1"/>
    </source>
</evidence>
<accession>A0AAV0L3T2</accession>
<dbReference type="AlphaFoldDB" id="A0AAV0L3T2"/>
<organism evidence="2 3">
    <name type="scientific">Linum tenue</name>
    <dbReference type="NCBI Taxonomy" id="586396"/>
    <lineage>
        <taxon>Eukaryota</taxon>
        <taxon>Viridiplantae</taxon>
        <taxon>Streptophyta</taxon>
        <taxon>Embryophyta</taxon>
        <taxon>Tracheophyta</taxon>
        <taxon>Spermatophyta</taxon>
        <taxon>Magnoliopsida</taxon>
        <taxon>eudicotyledons</taxon>
        <taxon>Gunneridae</taxon>
        <taxon>Pentapetalae</taxon>
        <taxon>rosids</taxon>
        <taxon>fabids</taxon>
        <taxon>Malpighiales</taxon>
        <taxon>Linaceae</taxon>
        <taxon>Linum</taxon>
    </lineage>
</organism>
<feature type="region of interest" description="Disordered" evidence="1">
    <location>
        <begin position="1"/>
        <end position="26"/>
    </location>
</feature>